<evidence type="ECO:0000313" key="1">
    <source>
        <dbReference type="EMBL" id="ADG93762.1"/>
    </source>
</evidence>
<dbReference type="Gene3D" id="2.120.10.10">
    <property type="match status" value="1"/>
</dbReference>
<dbReference type="eggNOG" id="COG1621">
    <property type="taxonomic scope" value="Bacteria"/>
</dbReference>
<dbReference type="AlphaFoldDB" id="D5V0F0"/>
<dbReference type="CDD" id="cd15482">
    <property type="entry name" value="Sialidase_non-viral"/>
    <property type="match status" value="1"/>
</dbReference>
<reference evidence="1 2" key="1">
    <citation type="journal article" date="2010" name="Stand. Genomic Sci.">
        <title>Complete genome sequence of Arcobacter nitrofigilis type strain (CI).</title>
        <authorList>
            <person name="Pati A."/>
            <person name="Gronow S."/>
            <person name="Lapidus A."/>
            <person name="Copeland A."/>
            <person name="Glavina Del Rio T."/>
            <person name="Nolan M."/>
            <person name="Lucas S."/>
            <person name="Tice H."/>
            <person name="Cheng J.F."/>
            <person name="Han C."/>
            <person name="Chertkov O."/>
            <person name="Bruce D."/>
            <person name="Tapia R."/>
            <person name="Goodwin L."/>
            <person name="Pitluck S."/>
            <person name="Liolios K."/>
            <person name="Ivanova N."/>
            <person name="Mavromatis K."/>
            <person name="Chen A."/>
            <person name="Palaniappan K."/>
            <person name="Land M."/>
            <person name="Hauser L."/>
            <person name="Chang Y.J."/>
            <person name="Jeffries C.D."/>
            <person name="Detter J.C."/>
            <person name="Rohde M."/>
            <person name="Goker M."/>
            <person name="Bristow J."/>
            <person name="Eisen J.A."/>
            <person name="Markowitz V."/>
            <person name="Hugenholtz P."/>
            <person name="Klenk H.P."/>
            <person name="Kyrpides N.C."/>
        </authorList>
    </citation>
    <scope>NUCLEOTIDE SEQUENCE [LARGE SCALE GENOMIC DNA]</scope>
    <source>
        <strain evidence="2">ATCC 33309 / DSM 7299 / CCUG 15893 / LMG 7604 / NCTC 12251 / CI</strain>
    </source>
</reference>
<protein>
    <submittedName>
        <fullName evidence="1">Signal peptide containing protein</fullName>
    </submittedName>
</protein>
<dbReference type="OrthoDB" id="20875at2"/>
<evidence type="ECO:0000313" key="2">
    <source>
        <dbReference type="Proteomes" id="UP000000939"/>
    </source>
</evidence>
<accession>D5V0F0</accession>
<dbReference type="STRING" id="572480.Arnit_2108"/>
<proteinExistence type="predicted"/>
<name>D5V0F0_ARCNC</name>
<keyword evidence="2" id="KW-1185">Reference proteome</keyword>
<organism evidence="1 2">
    <name type="scientific">Arcobacter nitrofigilis (strain ATCC 33309 / DSM 7299 / CCUG 15893 / LMG 7604 / NCTC 12251 / CI)</name>
    <name type="common">Campylobacter nitrofigilis</name>
    <dbReference type="NCBI Taxonomy" id="572480"/>
    <lineage>
        <taxon>Bacteria</taxon>
        <taxon>Pseudomonadati</taxon>
        <taxon>Campylobacterota</taxon>
        <taxon>Epsilonproteobacteria</taxon>
        <taxon>Campylobacterales</taxon>
        <taxon>Arcobacteraceae</taxon>
        <taxon>Arcobacter</taxon>
    </lineage>
</organism>
<dbReference type="InterPro" id="IPR036278">
    <property type="entry name" value="Sialidase_sf"/>
</dbReference>
<dbReference type="RefSeq" id="WP_013135907.1">
    <property type="nucleotide sequence ID" value="NC_014166.1"/>
</dbReference>
<dbReference type="EMBL" id="CP001999">
    <property type="protein sequence ID" value="ADG93762.1"/>
    <property type="molecule type" value="Genomic_DNA"/>
</dbReference>
<dbReference type="KEGG" id="ant:Arnit_2108"/>
<dbReference type="Proteomes" id="UP000000939">
    <property type="component" value="Chromosome"/>
</dbReference>
<dbReference type="SUPFAM" id="SSF50939">
    <property type="entry name" value="Sialidases"/>
    <property type="match status" value="1"/>
</dbReference>
<sequence>MEFLELKKIWDKSPHNAFTDLIRFGDYLYCTFREADEHMSMDGKLRVIKSKDGKRWSSVALLGFDGGDVRDGKFSITPKNELMLNAGVRLVEVKSNHKIESVTWLSVDGKKWSEVFTCPTGLGTWRWSTTWHEKIAYSIGYTEKDKLGCLYSTKDGKKWKIVKDKLFPTKNSSWSESSIVFLENGDLYVLLRRDSQSYTSALGFSKFPYNEWSWSDLNVPIGGPKMIYVEKHNRFLAAVRLYGNKSARTSLCWIDEKKDELHEVLTLPSGGDTSYAGMVYEEDILWISYYSSHEGKTSIYLAKVRI</sequence>
<gene>
    <name evidence="1" type="ordered locus">Arnit_2108</name>
</gene>
<dbReference type="HOGENOM" id="CLU_794309_0_0_7"/>